<dbReference type="GeneID" id="76832528"/>
<reference evidence="1 2" key="1">
    <citation type="journal article" date="2012" name="J. Bacteriol.">
        <title>Complete Genome Sequence of Desulfurococcus fermentans, a Hyperthermophilic Cellulolytic Crenarchaeon Isolated from a Freshwater Hot Spring in Kamchatka, Russia.</title>
        <authorList>
            <person name="Susanti D."/>
            <person name="Johnson E.F."/>
            <person name="Rodriguez J.R."/>
            <person name="Anderson I."/>
            <person name="Perevalova A.A."/>
            <person name="Kyrpides N."/>
            <person name="Lucas S."/>
            <person name="Han J."/>
            <person name="Lapidus A."/>
            <person name="Cheng J.F."/>
            <person name="Goodwin L."/>
            <person name="Pitluck S."/>
            <person name="Mavrommatis K."/>
            <person name="Peters L."/>
            <person name="Land M.L."/>
            <person name="Hauser L."/>
            <person name="Gopalan V."/>
            <person name="Chan P.P."/>
            <person name="Lowe T.M."/>
            <person name="Atomi H."/>
            <person name="Bonch-Osmolovskaya E.A."/>
            <person name="Woyke T."/>
            <person name="Mukhopadhyay B."/>
        </authorList>
    </citation>
    <scope>NUCLEOTIDE SEQUENCE [LARGE SCALE GENOMIC DNA]</scope>
    <source>
        <strain evidence="1 2">DSM 16532</strain>
    </source>
</reference>
<evidence type="ECO:0000313" key="1">
    <source>
        <dbReference type="EMBL" id="AFL66869.1"/>
    </source>
</evidence>
<dbReference type="InterPro" id="IPR018632">
    <property type="entry name" value="AAA-associated_dom_C"/>
</dbReference>
<dbReference type="Proteomes" id="UP000006175">
    <property type="component" value="Chromosome"/>
</dbReference>
<dbReference type="EMBL" id="CP003321">
    <property type="protein sequence ID" value="AFL66869.1"/>
    <property type="molecule type" value="Genomic_DNA"/>
</dbReference>
<sequence length="78" mass="9405">MKHVKKLLRENAKRIEPLKSLLKILEEKKKIRVEEFTDVLSRFYYLHLEEAKNNVLQWGAFLGLFKMDAEDEYVVMLH</sequence>
<dbReference type="KEGG" id="dfd:Desfe_0986"/>
<organism evidence="1 2">
    <name type="scientific">Desulfurococcus amylolyticus DSM 16532</name>
    <dbReference type="NCBI Taxonomy" id="768672"/>
    <lineage>
        <taxon>Archaea</taxon>
        <taxon>Thermoproteota</taxon>
        <taxon>Thermoprotei</taxon>
        <taxon>Desulfurococcales</taxon>
        <taxon>Desulfurococcaceae</taxon>
        <taxon>Desulfurococcus</taxon>
    </lineage>
</organism>
<dbReference type="eggNOG" id="arCOG05379">
    <property type="taxonomic scope" value="Archaea"/>
</dbReference>
<evidence type="ECO:0000313" key="2">
    <source>
        <dbReference type="Proteomes" id="UP000006175"/>
    </source>
</evidence>
<dbReference type="Pfam" id="PF09821">
    <property type="entry name" value="AAA_assoc_C"/>
    <property type="match status" value="1"/>
</dbReference>
<protein>
    <submittedName>
        <fullName evidence="1">ABC nitrate/sulfonate/bicarbonate family transporter, ATPase subunit</fullName>
    </submittedName>
</protein>
<name>I3XSE5_DESAM</name>
<accession>I3XSE5</accession>
<keyword evidence="2" id="KW-1185">Reference proteome</keyword>
<dbReference type="HOGENOM" id="CLU_2613432_0_0_2"/>
<gene>
    <name evidence="1" type="ORF">Desfe_0986</name>
</gene>
<dbReference type="AlphaFoldDB" id="I3XSE5"/>
<proteinExistence type="predicted"/>
<dbReference type="RefSeq" id="WP_014767766.1">
    <property type="nucleotide sequence ID" value="NC_018001.1"/>
</dbReference>